<dbReference type="KEGG" id="aia:AWH56_015740"/>
<dbReference type="InterPro" id="IPR010330">
    <property type="entry name" value="CoiA_nuc"/>
</dbReference>
<keyword evidence="6" id="KW-1185">Reference proteome</keyword>
<dbReference type="InterPro" id="IPR057252">
    <property type="entry name" value="CoiA_C"/>
</dbReference>
<accession>A0A1S2L8L2</accession>
<reference evidence="5 6" key="3">
    <citation type="journal article" date="2019" name="Int. J. Syst. Evol. Microbiol.">
        <title>Anaerobacillus isosaccharinicus sp. nov., an alkaliphilic bacterium which degrades isosaccharinic acid.</title>
        <authorList>
            <person name="Bassil N.M."/>
            <person name="Lloyd J.R."/>
        </authorList>
    </citation>
    <scope>NUCLEOTIDE SEQUENCE [LARGE SCALE GENOMIC DNA]</scope>
    <source>
        <strain evidence="5 6">NB2006</strain>
    </source>
</reference>
<evidence type="ECO:0000259" key="1">
    <source>
        <dbReference type="Pfam" id="PF06054"/>
    </source>
</evidence>
<name>A0A1S2L8L2_9BACI</name>
<dbReference type="Proteomes" id="UP000180175">
    <property type="component" value="Chromosome"/>
</dbReference>
<protein>
    <recommendedName>
        <fullName evidence="7">Competence protein CoiA</fullName>
    </recommendedName>
</protein>
<dbReference type="RefSeq" id="WP_071318520.1">
    <property type="nucleotide sequence ID" value="NZ_CP063356.2"/>
</dbReference>
<feature type="domain" description="Competence protein CoiA C-terminal" evidence="3">
    <location>
        <begin position="230"/>
        <end position="369"/>
    </location>
</feature>
<reference evidence="4 6" key="1">
    <citation type="submission" date="2016-10" db="EMBL/GenBank/DDBJ databases">
        <title>Draft genome sequences of four alkaliphilic bacteria belonging to the Anaerobacillus genus.</title>
        <authorList>
            <person name="Bassil N.M."/>
            <person name="Lloyd J.R."/>
        </authorList>
    </citation>
    <scope>NUCLEOTIDE SEQUENCE [LARGE SCALE GENOMIC DNA]</scope>
    <source>
        <strain evidence="4 6">NB2006</strain>
    </source>
</reference>
<dbReference type="InterPro" id="IPR057253">
    <property type="entry name" value="CoiA-like_N"/>
</dbReference>
<dbReference type="Pfam" id="PF06054">
    <property type="entry name" value="CoiA_nuc"/>
    <property type="match status" value="1"/>
</dbReference>
<evidence type="ECO:0000259" key="3">
    <source>
        <dbReference type="Pfam" id="PF25166"/>
    </source>
</evidence>
<gene>
    <name evidence="5" type="ORF">AWH56_015740</name>
    <name evidence="4" type="ORF">AWH56_18930</name>
</gene>
<sequence>MLVAITKNEKVISLVNQNLQKENLHQLRQEDQFFCPACKREVILKLGTKQAWHFAHKAKLGCTDEVEGETLYHIEGKKLLYEWLLKQNYDVLLEQYLPDVKQRPDLLVRIPNQTLAIEFQCAKISPQLFEKRTLTYQNHHYTPIWIIGGNQLKRRYQNVYSLSGFHWLFAKGFTLNNRPEILSFCPLNKTFIHLKNITAISSNLSATTPRFLSLYDLTLEMLSQPYKPFLQIDAWLNAKKLWRTQRLHMSQSQQFLRDLYYKKGKPFWLFPSCAGIPVCFHHFIETPTYIWQAWILEMFINNRKKGEKFHLNLVKRAFKSLVKKGIFQLRTLPLLNNGSDMSAIENYLGYLCHIKVLSTMDRASFVIAETILPLKTLEQALMMDRQFLFEFIELKI</sequence>
<dbReference type="EMBL" id="LQXD01000162">
    <property type="protein sequence ID" value="OIJ08333.1"/>
    <property type="molecule type" value="Genomic_DNA"/>
</dbReference>
<dbReference type="Pfam" id="PF25164">
    <property type="entry name" value="CoiA_N"/>
    <property type="match status" value="1"/>
</dbReference>
<reference evidence="5" key="4">
    <citation type="submission" date="2020-10" db="EMBL/GenBank/DDBJ databases">
        <authorList>
            <person name="Bassil N.M."/>
            <person name="Lloyd J.R."/>
        </authorList>
    </citation>
    <scope>NUCLEOTIDE SEQUENCE</scope>
    <source>
        <strain evidence="5">NB2006</strain>
    </source>
</reference>
<dbReference type="Pfam" id="PF25166">
    <property type="entry name" value="CoiA_C"/>
    <property type="match status" value="1"/>
</dbReference>
<evidence type="ECO:0000313" key="5">
    <source>
        <dbReference type="EMBL" id="QOY34180.1"/>
    </source>
</evidence>
<evidence type="ECO:0008006" key="7">
    <source>
        <dbReference type="Google" id="ProtNLM"/>
    </source>
</evidence>
<dbReference type="InterPro" id="IPR021176">
    <property type="entry name" value="Competence-induced_CoiA"/>
</dbReference>
<dbReference type="EMBL" id="CP063356">
    <property type="protein sequence ID" value="QOY34180.1"/>
    <property type="molecule type" value="Genomic_DNA"/>
</dbReference>
<reference evidence="5 6" key="2">
    <citation type="journal article" date="2017" name="Genome Announc.">
        <title>Draft Genome Sequences of Four Alkaliphilic Bacteria Belonging to the Anaerobacillus Genus.</title>
        <authorList>
            <person name="Bassil N.M."/>
            <person name="Lloyd J.R."/>
        </authorList>
    </citation>
    <scope>NUCLEOTIDE SEQUENCE [LARGE SCALE GENOMIC DNA]</scope>
    <source>
        <strain evidence="5 6">NB2006</strain>
    </source>
</reference>
<evidence type="ECO:0000313" key="4">
    <source>
        <dbReference type="EMBL" id="OIJ08333.1"/>
    </source>
</evidence>
<proteinExistence type="predicted"/>
<organism evidence="4 6">
    <name type="scientific">Anaerobacillus isosaccharinicus</name>
    <dbReference type="NCBI Taxonomy" id="1532552"/>
    <lineage>
        <taxon>Bacteria</taxon>
        <taxon>Bacillati</taxon>
        <taxon>Bacillota</taxon>
        <taxon>Bacilli</taxon>
        <taxon>Bacillales</taxon>
        <taxon>Bacillaceae</taxon>
        <taxon>Anaerobacillus</taxon>
    </lineage>
</organism>
<feature type="domain" description="Competence protein CoiA nuclease-like" evidence="1">
    <location>
        <begin position="69"/>
        <end position="225"/>
    </location>
</feature>
<evidence type="ECO:0000313" key="6">
    <source>
        <dbReference type="Proteomes" id="UP000180175"/>
    </source>
</evidence>
<dbReference type="PIRSF" id="PIRSF007487">
    <property type="entry name" value="Competence-induced_CoiA_bac"/>
    <property type="match status" value="1"/>
</dbReference>
<feature type="domain" description="Competence protein CoiA-like N-terminal" evidence="2">
    <location>
        <begin position="18"/>
        <end position="63"/>
    </location>
</feature>
<evidence type="ECO:0000259" key="2">
    <source>
        <dbReference type="Pfam" id="PF25164"/>
    </source>
</evidence>
<dbReference type="AlphaFoldDB" id="A0A1S2L8L2"/>
<dbReference type="OrthoDB" id="3784230at2"/>